<gene>
    <name evidence="1" type="ORF">BT96DRAFT_943339</name>
</gene>
<accession>A0A6A4H7K3</accession>
<dbReference type="OrthoDB" id="2957687at2759"/>
<evidence type="ECO:0000313" key="1">
    <source>
        <dbReference type="EMBL" id="KAE9394172.1"/>
    </source>
</evidence>
<dbReference type="EMBL" id="ML769555">
    <property type="protein sequence ID" value="KAE9394172.1"/>
    <property type="molecule type" value="Genomic_DNA"/>
</dbReference>
<evidence type="ECO:0000313" key="2">
    <source>
        <dbReference type="Proteomes" id="UP000799118"/>
    </source>
</evidence>
<keyword evidence="2" id="KW-1185">Reference proteome</keyword>
<proteinExistence type="predicted"/>
<protein>
    <submittedName>
        <fullName evidence="1">Uncharacterized protein</fullName>
    </submittedName>
</protein>
<reference evidence="1" key="1">
    <citation type="journal article" date="2019" name="Environ. Microbiol.">
        <title>Fungal ecological strategies reflected in gene transcription - a case study of two litter decomposers.</title>
        <authorList>
            <person name="Barbi F."/>
            <person name="Kohler A."/>
            <person name="Barry K."/>
            <person name="Baskaran P."/>
            <person name="Daum C."/>
            <person name="Fauchery L."/>
            <person name="Ihrmark K."/>
            <person name="Kuo A."/>
            <person name="LaButti K."/>
            <person name="Lipzen A."/>
            <person name="Morin E."/>
            <person name="Grigoriev I.V."/>
            <person name="Henrissat B."/>
            <person name="Lindahl B."/>
            <person name="Martin F."/>
        </authorList>
    </citation>
    <scope>NUCLEOTIDE SEQUENCE</scope>
    <source>
        <strain evidence="1">JB14</strain>
    </source>
</reference>
<sequence>MPGSPLTPAADVFPPDMHAKSPIPILTLPPHGTLTISSLNLHPMVAKSYRVIAKSAIAAFKLDIDSSLSNQDPMSKSEACTQIESKIPAYKNHEDHWGADILLQDQLKSMRDMCNKK</sequence>
<dbReference type="Proteomes" id="UP000799118">
    <property type="component" value="Unassembled WGS sequence"/>
</dbReference>
<organism evidence="1 2">
    <name type="scientific">Gymnopus androsaceus JB14</name>
    <dbReference type="NCBI Taxonomy" id="1447944"/>
    <lineage>
        <taxon>Eukaryota</taxon>
        <taxon>Fungi</taxon>
        <taxon>Dikarya</taxon>
        <taxon>Basidiomycota</taxon>
        <taxon>Agaricomycotina</taxon>
        <taxon>Agaricomycetes</taxon>
        <taxon>Agaricomycetidae</taxon>
        <taxon>Agaricales</taxon>
        <taxon>Marasmiineae</taxon>
        <taxon>Omphalotaceae</taxon>
        <taxon>Gymnopus</taxon>
    </lineage>
</organism>
<dbReference type="AlphaFoldDB" id="A0A6A4H7K3"/>
<name>A0A6A4H7K3_9AGAR</name>